<accession>A0ABW6AU52</accession>
<dbReference type="Gene3D" id="1.10.10.60">
    <property type="entry name" value="Homeodomain-like"/>
    <property type="match status" value="1"/>
</dbReference>
<dbReference type="PROSITE" id="PS50531">
    <property type="entry name" value="HTH_IS21"/>
    <property type="match status" value="1"/>
</dbReference>
<evidence type="ECO:0000259" key="1">
    <source>
        <dbReference type="PROSITE" id="PS50531"/>
    </source>
</evidence>
<comment type="caution">
    <text evidence="2">The sequence shown here is derived from an EMBL/GenBank/DDBJ whole genome shotgun (WGS) entry which is preliminary data.</text>
</comment>
<name>A0ABW6AU52_9BACT</name>
<proteinExistence type="predicted"/>
<dbReference type="InterPro" id="IPR017894">
    <property type="entry name" value="HTH_IS21_transposase_type"/>
</dbReference>
<keyword evidence="3" id="KW-1185">Reference proteome</keyword>
<reference evidence="3" key="1">
    <citation type="journal article" date="2019" name="Int. J. Syst. Evol. Microbiol.">
        <title>The Global Catalogue of Microorganisms (GCM) 10K type strain sequencing project: providing services to taxonomists for standard genome sequencing and annotation.</title>
        <authorList>
            <consortium name="The Broad Institute Genomics Platform"/>
            <consortium name="The Broad Institute Genome Sequencing Center for Infectious Disease"/>
            <person name="Wu L."/>
            <person name="Ma J."/>
        </authorList>
    </citation>
    <scope>NUCLEOTIDE SEQUENCE [LARGE SCALE GENOMIC DNA]</scope>
    <source>
        <strain evidence="3">KCTC 52490</strain>
    </source>
</reference>
<feature type="domain" description="HTH IS21-type" evidence="1">
    <location>
        <begin position="21"/>
        <end position="83"/>
    </location>
</feature>
<evidence type="ECO:0000313" key="3">
    <source>
        <dbReference type="Proteomes" id="UP001597512"/>
    </source>
</evidence>
<dbReference type="EMBL" id="JBHUOM010000043">
    <property type="protein sequence ID" value="MFD2937748.1"/>
    <property type="molecule type" value="Genomic_DNA"/>
</dbReference>
<evidence type="ECO:0000313" key="2">
    <source>
        <dbReference type="EMBL" id="MFD2937748.1"/>
    </source>
</evidence>
<dbReference type="Proteomes" id="UP001597512">
    <property type="component" value="Unassembled WGS sequence"/>
</dbReference>
<dbReference type="RefSeq" id="WP_381508122.1">
    <property type="nucleotide sequence ID" value="NZ_JBHUOM010000043.1"/>
</dbReference>
<gene>
    <name evidence="2" type="ORF">ACFS25_28530</name>
</gene>
<sequence length="166" mass="19848">MRDYSQNELEARHNSRQRRLAYYQTVQQLHQAGWSIRQISRELNLNRTTVRRYAFAESFPERIRRPTGRIMLTPYLAYLEKRYQQGCRNGQQLWRELCQQGYHGSDSQHTEWLSRRRVEDTPPVEKQNVIGDSLPSQSFVDEHRPPLELPSTQQLAWFMVRPASFL</sequence>
<protein>
    <recommendedName>
        <fullName evidence="1">HTH IS21-type domain-containing protein</fullName>
    </recommendedName>
</protein>
<organism evidence="2 3">
    <name type="scientific">Spirosoma flavum</name>
    <dbReference type="NCBI Taxonomy" id="2048557"/>
    <lineage>
        <taxon>Bacteria</taxon>
        <taxon>Pseudomonadati</taxon>
        <taxon>Bacteroidota</taxon>
        <taxon>Cytophagia</taxon>
        <taxon>Cytophagales</taxon>
        <taxon>Cytophagaceae</taxon>
        <taxon>Spirosoma</taxon>
    </lineage>
</organism>